<evidence type="ECO:0000256" key="3">
    <source>
        <dbReference type="ARBA" id="ARBA00008883"/>
    </source>
</evidence>
<keyword evidence="7 21" id="KW-0808">Transferase</keyword>
<accession>A0A4U1B3X6</accession>
<sequence>MRVSTTKPFTDHRRSMQYEANTPMSDSADEIDLGKLFRVIWRHKLVLISFSALVTVLTAMVMSSKTPIYSASASLLLEAEQNRVLQLDDVYGEATSAQEYYYSQLEIIRSRKVAEKVVATLNLTEHPFFNQPNETQPSLRQTLVNLLNPPEPAPPLSAEEKAEQKKQSVINYVWGSMSATPISKTQVVNVGFESQSPQLAALLANAIAQAYLDNHMDVNLERIEKSALWLNSSMAGLKQKLEHAEEQLAVFEERESLVDVRGIKSLAAKELEELSGQLLRAQQEVDQSELLSSLVAGNSDKGALAFEDLNAIPEVLNHPAVQKLQQQTLAIETKKQELASVYGPKHPKMIAVNAELAKAQFNVEQQVNRLIKSLGTDTRQAKQRVQQLTAAIAAAKTRFQRLTRVENQHRELLQEVETNRNLYEAFFSRLKETAQLEGFETSVGRIIDPATVPYAPSKPRKSLVVVLALMLSLMLGVACVLLIEALNATIRSADDVEQKLAKTLLGIIPLINPESNNASSPGRLKTLFRQEQRSSAHTLPANYYLLDQDRGFSEAVRTIRTSIQMLGIDSPTQVIAVTSTLPGEGKTQLSSNLFYALGQLQKTLIIDADMRRPSIAKNFAISSNQPGLSNYIAGTHPLDDCIVVDKHSQMDVLVAGDLAPNPQELLSSPRFKTLIESLKDNYERIIVDTPPILAVSDAILIAGLSDALVYVIKADDTKEQQVKAAFKRLQTSGINVSGIVLNQVDLQKAKSYDAFEGYYDQYGYST</sequence>
<evidence type="ECO:0000256" key="2">
    <source>
        <dbReference type="ARBA" id="ARBA00007316"/>
    </source>
</evidence>
<evidence type="ECO:0000256" key="10">
    <source>
        <dbReference type="ARBA" id="ARBA00022777"/>
    </source>
</evidence>
<evidence type="ECO:0000256" key="8">
    <source>
        <dbReference type="ARBA" id="ARBA00022692"/>
    </source>
</evidence>
<comment type="catalytic activity">
    <reaction evidence="15">
        <text>L-tyrosyl-[protein] + ATP = O-phospho-L-tyrosyl-[protein] + ADP + H(+)</text>
        <dbReference type="Rhea" id="RHEA:10596"/>
        <dbReference type="Rhea" id="RHEA-COMP:10136"/>
        <dbReference type="Rhea" id="RHEA-COMP:20101"/>
        <dbReference type="ChEBI" id="CHEBI:15378"/>
        <dbReference type="ChEBI" id="CHEBI:30616"/>
        <dbReference type="ChEBI" id="CHEBI:46858"/>
        <dbReference type="ChEBI" id="CHEBI:61978"/>
        <dbReference type="ChEBI" id="CHEBI:456216"/>
        <dbReference type="EC" id="2.7.10.2"/>
    </reaction>
</comment>
<dbReference type="AlphaFoldDB" id="A0A4U1B3X6"/>
<dbReference type="OrthoDB" id="9775724at2"/>
<evidence type="ECO:0000259" key="18">
    <source>
        <dbReference type="Pfam" id="PF02706"/>
    </source>
</evidence>
<evidence type="ECO:0000256" key="6">
    <source>
        <dbReference type="ARBA" id="ARBA00022519"/>
    </source>
</evidence>
<dbReference type="InterPro" id="IPR025669">
    <property type="entry name" value="AAA_dom"/>
</dbReference>
<feature type="coiled-coil region" evidence="16">
    <location>
        <begin position="234"/>
        <end position="291"/>
    </location>
</feature>
<evidence type="ECO:0000256" key="14">
    <source>
        <dbReference type="ARBA" id="ARBA00023137"/>
    </source>
</evidence>
<dbReference type="GO" id="GO:0005886">
    <property type="term" value="C:plasma membrane"/>
    <property type="evidence" value="ECO:0007669"/>
    <property type="project" value="UniProtKB-SubCell"/>
</dbReference>
<dbReference type="Proteomes" id="UP000307999">
    <property type="component" value="Unassembled WGS sequence"/>
</dbReference>
<keyword evidence="9" id="KW-0547">Nucleotide-binding</keyword>
<dbReference type="InterPro" id="IPR003856">
    <property type="entry name" value="LPS_length_determ_N"/>
</dbReference>
<dbReference type="Pfam" id="PF13807">
    <property type="entry name" value="GNVR"/>
    <property type="match status" value="1"/>
</dbReference>
<dbReference type="PANTHER" id="PTHR32309">
    <property type="entry name" value="TYROSINE-PROTEIN KINASE"/>
    <property type="match status" value="1"/>
</dbReference>
<comment type="similarity">
    <text evidence="3">Belongs to the etk/wzc family.</text>
</comment>
<dbReference type="EC" id="2.7.10.2" evidence="4"/>
<name>A0A4U1B3X6_9GAMM</name>
<organism evidence="21 22">
    <name type="scientific">Thalassotalea mangrovi</name>
    <dbReference type="NCBI Taxonomy" id="2572245"/>
    <lineage>
        <taxon>Bacteria</taxon>
        <taxon>Pseudomonadati</taxon>
        <taxon>Pseudomonadota</taxon>
        <taxon>Gammaproteobacteria</taxon>
        <taxon>Alteromonadales</taxon>
        <taxon>Colwelliaceae</taxon>
        <taxon>Thalassotalea</taxon>
    </lineage>
</organism>
<evidence type="ECO:0000256" key="5">
    <source>
        <dbReference type="ARBA" id="ARBA00022475"/>
    </source>
</evidence>
<feature type="transmembrane region" description="Helical" evidence="17">
    <location>
        <begin position="45"/>
        <end position="62"/>
    </location>
</feature>
<keyword evidence="13 17" id="KW-0472">Membrane</keyword>
<dbReference type="InterPro" id="IPR050445">
    <property type="entry name" value="Bact_polysacc_biosynth/exp"/>
</dbReference>
<dbReference type="SUPFAM" id="SSF52540">
    <property type="entry name" value="P-loop containing nucleoside triphosphate hydrolases"/>
    <property type="match status" value="1"/>
</dbReference>
<dbReference type="InterPro" id="IPR032807">
    <property type="entry name" value="GNVR"/>
</dbReference>
<dbReference type="GO" id="GO:0004715">
    <property type="term" value="F:non-membrane spanning protein tyrosine kinase activity"/>
    <property type="evidence" value="ECO:0007669"/>
    <property type="project" value="UniProtKB-EC"/>
</dbReference>
<keyword evidence="16" id="KW-0175">Coiled coil</keyword>
<feature type="domain" description="Polysaccharide chain length determinant N-terminal" evidence="18">
    <location>
        <begin position="29"/>
        <end position="120"/>
    </location>
</feature>
<evidence type="ECO:0000256" key="13">
    <source>
        <dbReference type="ARBA" id="ARBA00023136"/>
    </source>
</evidence>
<dbReference type="PANTHER" id="PTHR32309:SF13">
    <property type="entry name" value="FERRIC ENTEROBACTIN TRANSPORT PROTEIN FEPE"/>
    <property type="match status" value="1"/>
</dbReference>
<feature type="transmembrane region" description="Helical" evidence="17">
    <location>
        <begin position="463"/>
        <end position="483"/>
    </location>
</feature>
<evidence type="ECO:0000259" key="20">
    <source>
        <dbReference type="Pfam" id="PF13807"/>
    </source>
</evidence>
<reference evidence="21 22" key="1">
    <citation type="submission" date="2019-04" db="EMBL/GenBank/DDBJ databases">
        <title>Thalassotalea guangxiensis sp. nov., isolated from sediment of the coastal wetland.</title>
        <authorList>
            <person name="Zheng S."/>
            <person name="Zhang D."/>
        </authorList>
    </citation>
    <scope>NUCLEOTIDE SEQUENCE [LARGE SCALE GENOMIC DNA]</scope>
    <source>
        <strain evidence="21 22">ZS-4</strain>
    </source>
</reference>
<feature type="domain" description="Tyrosine-protein kinase G-rich" evidence="20">
    <location>
        <begin position="412"/>
        <end position="482"/>
    </location>
</feature>
<feature type="coiled-coil region" evidence="16">
    <location>
        <begin position="378"/>
        <end position="422"/>
    </location>
</feature>
<feature type="domain" description="AAA" evidence="19">
    <location>
        <begin position="573"/>
        <end position="714"/>
    </location>
</feature>
<dbReference type="Pfam" id="PF13614">
    <property type="entry name" value="AAA_31"/>
    <property type="match status" value="1"/>
</dbReference>
<dbReference type="NCBIfam" id="TIGR01007">
    <property type="entry name" value="eps_fam"/>
    <property type="match status" value="1"/>
</dbReference>
<comment type="similarity">
    <text evidence="2">Belongs to the CpsD/CapB family.</text>
</comment>
<evidence type="ECO:0000259" key="19">
    <source>
        <dbReference type="Pfam" id="PF13614"/>
    </source>
</evidence>
<evidence type="ECO:0000256" key="17">
    <source>
        <dbReference type="SAM" id="Phobius"/>
    </source>
</evidence>
<evidence type="ECO:0000256" key="9">
    <source>
        <dbReference type="ARBA" id="ARBA00022741"/>
    </source>
</evidence>
<dbReference type="InterPro" id="IPR027417">
    <property type="entry name" value="P-loop_NTPase"/>
</dbReference>
<keyword evidence="12 17" id="KW-1133">Transmembrane helix</keyword>
<keyword evidence="5" id="KW-1003">Cell membrane</keyword>
<evidence type="ECO:0000313" key="21">
    <source>
        <dbReference type="EMBL" id="TKB44655.1"/>
    </source>
</evidence>
<keyword evidence="6" id="KW-0997">Cell inner membrane</keyword>
<evidence type="ECO:0000256" key="4">
    <source>
        <dbReference type="ARBA" id="ARBA00011903"/>
    </source>
</evidence>
<keyword evidence="8 17" id="KW-0812">Transmembrane</keyword>
<evidence type="ECO:0000256" key="16">
    <source>
        <dbReference type="SAM" id="Coils"/>
    </source>
</evidence>
<keyword evidence="14" id="KW-0829">Tyrosine-protein kinase</keyword>
<comment type="subcellular location">
    <subcellularLocation>
        <location evidence="1">Cell inner membrane</location>
        <topology evidence="1">Multi-pass membrane protein</topology>
    </subcellularLocation>
</comment>
<evidence type="ECO:0000313" key="22">
    <source>
        <dbReference type="Proteomes" id="UP000307999"/>
    </source>
</evidence>
<proteinExistence type="inferred from homology"/>
<dbReference type="Gene3D" id="3.40.50.300">
    <property type="entry name" value="P-loop containing nucleotide triphosphate hydrolases"/>
    <property type="match status" value="1"/>
</dbReference>
<gene>
    <name evidence="21" type="ORF">E8M12_10985</name>
</gene>
<keyword evidence="22" id="KW-1185">Reference proteome</keyword>
<evidence type="ECO:0000256" key="7">
    <source>
        <dbReference type="ARBA" id="ARBA00022679"/>
    </source>
</evidence>
<evidence type="ECO:0000256" key="15">
    <source>
        <dbReference type="ARBA" id="ARBA00051245"/>
    </source>
</evidence>
<protein>
    <recommendedName>
        <fullName evidence="4">non-specific protein-tyrosine kinase</fullName>
        <ecNumber evidence="4">2.7.10.2</ecNumber>
    </recommendedName>
</protein>
<dbReference type="GO" id="GO:0005524">
    <property type="term" value="F:ATP binding"/>
    <property type="evidence" value="ECO:0007669"/>
    <property type="project" value="UniProtKB-KW"/>
</dbReference>
<dbReference type="InterPro" id="IPR005702">
    <property type="entry name" value="Wzc-like_C"/>
</dbReference>
<dbReference type="EMBL" id="SWDB01000027">
    <property type="protein sequence ID" value="TKB44655.1"/>
    <property type="molecule type" value="Genomic_DNA"/>
</dbReference>
<evidence type="ECO:0000256" key="12">
    <source>
        <dbReference type="ARBA" id="ARBA00022989"/>
    </source>
</evidence>
<evidence type="ECO:0000256" key="1">
    <source>
        <dbReference type="ARBA" id="ARBA00004429"/>
    </source>
</evidence>
<dbReference type="Pfam" id="PF02706">
    <property type="entry name" value="Wzz"/>
    <property type="match status" value="1"/>
</dbReference>
<dbReference type="CDD" id="cd05387">
    <property type="entry name" value="BY-kinase"/>
    <property type="match status" value="1"/>
</dbReference>
<evidence type="ECO:0000256" key="11">
    <source>
        <dbReference type="ARBA" id="ARBA00022840"/>
    </source>
</evidence>
<comment type="caution">
    <text evidence="21">The sequence shown here is derived from an EMBL/GenBank/DDBJ whole genome shotgun (WGS) entry which is preliminary data.</text>
</comment>
<keyword evidence="11" id="KW-0067">ATP-binding</keyword>
<keyword evidence="10 21" id="KW-0418">Kinase</keyword>